<dbReference type="Proteomes" id="UP000472276">
    <property type="component" value="Unassembled WGS sequence"/>
</dbReference>
<reference evidence="1" key="2">
    <citation type="submission" date="2025-08" db="UniProtKB">
        <authorList>
            <consortium name="Ensembl"/>
        </authorList>
    </citation>
    <scope>IDENTIFICATION</scope>
</reference>
<evidence type="ECO:0000313" key="2">
    <source>
        <dbReference type="Proteomes" id="UP000472276"/>
    </source>
</evidence>
<dbReference type="Pfam" id="PF02393">
    <property type="entry name" value="US22"/>
    <property type="match status" value="1"/>
</dbReference>
<proteinExistence type="predicted"/>
<protein>
    <submittedName>
        <fullName evidence="1">Uncharacterized protein</fullName>
    </submittedName>
</protein>
<dbReference type="Ensembl" id="ENSOABT00000069315.1">
    <property type="protein sequence ID" value="ENSOABP00000074833.1"/>
    <property type="gene ID" value="ENSOABG00000015589.2"/>
</dbReference>
<organism evidence="1 2">
    <name type="scientific">Oreochromis aureus</name>
    <name type="common">Israeli tilapia</name>
    <name type="synonym">Chromis aureus</name>
    <dbReference type="NCBI Taxonomy" id="47969"/>
    <lineage>
        <taxon>Eukaryota</taxon>
        <taxon>Metazoa</taxon>
        <taxon>Chordata</taxon>
        <taxon>Craniata</taxon>
        <taxon>Vertebrata</taxon>
        <taxon>Euteleostomi</taxon>
        <taxon>Actinopterygii</taxon>
        <taxon>Neopterygii</taxon>
        <taxon>Teleostei</taxon>
        <taxon>Neoteleostei</taxon>
        <taxon>Acanthomorphata</taxon>
        <taxon>Ovalentaria</taxon>
        <taxon>Cichlomorphae</taxon>
        <taxon>Cichliformes</taxon>
        <taxon>Cichlidae</taxon>
        <taxon>African cichlids</taxon>
        <taxon>Pseudocrenilabrinae</taxon>
        <taxon>Oreochromini</taxon>
        <taxon>Oreochromis</taxon>
    </lineage>
</organism>
<sequence>TSHVVQRAARLRTSSFSAPRINEASLAETPPPLFDTSFEASIQNVTSLAHSSHEITQQIKEAKTATRVSAQQHRNTSNWELSGSKNKYVRRRISNSVSQTRQRVQSFGCRDRELKWQHQCSTADEDFPAAVSQFESAKKGTCFSLKKPDGAILRKAELEDTVYKDYPADVNGWGKFYLPTTVTMQVVGMVEGISCLCDQLVLMTCEDEQVYAYDGEELHLVASSVKQLLDEGMEYPASKTYYKGEAFKDMTKKDWDQVWKSDVGRKLDEEHKNLVTTRKPRLLDFMKSNKML</sequence>
<dbReference type="InterPro" id="IPR003360">
    <property type="entry name" value="US22-like"/>
</dbReference>
<keyword evidence="2" id="KW-1185">Reference proteome</keyword>
<accession>A0AAZ1Y4R6</accession>
<reference evidence="1" key="3">
    <citation type="submission" date="2025-09" db="UniProtKB">
        <authorList>
            <consortium name="Ensembl"/>
        </authorList>
    </citation>
    <scope>IDENTIFICATION</scope>
</reference>
<evidence type="ECO:0000313" key="1">
    <source>
        <dbReference type="Ensembl" id="ENSOABP00000074833.1"/>
    </source>
</evidence>
<name>A0AAZ1Y4R6_OREAU</name>
<dbReference type="AlphaFoldDB" id="A0AAZ1Y4R6"/>
<reference evidence="2" key="1">
    <citation type="submission" date="2020-03" db="EMBL/GenBank/DDBJ databases">
        <title>Evolution of repeat sequences and sex chromosomes of tilapia species revealed by chromosome-level genomes.</title>
        <authorList>
            <person name="Xu L."/>
            <person name="Tao W."/>
            <person name="Wang D."/>
            <person name="Zhou Q."/>
        </authorList>
    </citation>
    <scope>NUCLEOTIDE SEQUENCE [LARGE SCALE GENOMIC DNA]</scope>
    <source>
        <strain evidence="2">Israel</strain>
    </source>
</reference>